<evidence type="ECO:0008006" key="2">
    <source>
        <dbReference type="Google" id="ProtNLM"/>
    </source>
</evidence>
<dbReference type="GO" id="GO:0004222">
    <property type="term" value="F:metalloendopeptidase activity"/>
    <property type="evidence" value="ECO:0007669"/>
    <property type="project" value="InterPro"/>
</dbReference>
<sequence length="213" mass="23972">VEEINATAFHEAGHAVVARFLGLPVTHMTIYFRTYETTAGRNLVDYPHVRGRWIEDLPEVETVIGAEDVDESFLMGLFPDPEGDGLPAYGTGTTELDEYDEAVASDEYDEAHLTHIEERRQEALDWVERRILCTLAGPVAEEIVTGEWNSHGAQFDTMRLVDLVEETFGRDDPALAAPTVDGVADYGPVVRRIKERWGDATRQLLSELWPWVE</sequence>
<accession>A0A382NWG9</accession>
<dbReference type="AlphaFoldDB" id="A0A382NWG9"/>
<organism evidence="1">
    <name type="scientific">marine metagenome</name>
    <dbReference type="NCBI Taxonomy" id="408172"/>
    <lineage>
        <taxon>unclassified sequences</taxon>
        <taxon>metagenomes</taxon>
        <taxon>ecological metagenomes</taxon>
    </lineage>
</organism>
<name>A0A382NWG9_9ZZZZ</name>
<dbReference type="GO" id="GO:0005524">
    <property type="term" value="F:ATP binding"/>
    <property type="evidence" value="ECO:0007669"/>
    <property type="project" value="InterPro"/>
</dbReference>
<dbReference type="InterPro" id="IPR037219">
    <property type="entry name" value="Peptidase_M41-like"/>
</dbReference>
<evidence type="ECO:0000313" key="1">
    <source>
        <dbReference type="EMBL" id="SVC64848.1"/>
    </source>
</evidence>
<feature type="non-terminal residue" evidence="1">
    <location>
        <position position="1"/>
    </location>
</feature>
<dbReference type="SUPFAM" id="SSF140990">
    <property type="entry name" value="FtsH protease domain-like"/>
    <property type="match status" value="2"/>
</dbReference>
<feature type="non-terminal residue" evidence="1">
    <location>
        <position position="213"/>
    </location>
</feature>
<dbReference type="Gene3D" id="1.20.58.760">
    <property type="entry name" value="Peptidase M41"/>
    <property type="match status" value="1"/>
</dbReference>
<protein>
    <recommendedName>
        <fullName evidence="2">Peptidase M41 domain-containing protein</fullName>
    </recommendedName>
</protein>
<dbReference type="EMBL" id="UINC01102885">
    <property type="protein sequence ID" value="SVC64848.1"/>
    <property type="molecule type" value="Genomic_DNA"/>
</dbReference>
<dbReference type="GO" id="GO:0006508">
    <property type="term" value="P:proteolysis"/>
    <property type="evidence" value="ECO:0007669"/>
    <property type="project" value="InterPro"/>
</dbReference>
<gene>
    <name evidence="1" type="ORF">METZ01_LOCUS317702</name>
</gene>
<proteinExistence type="predicted"/>
<dbReference type="GO" id="GO:0004176">
    <property type="term" value="F:ATP-dependent peptidase activity"/>
    <property type="evidence" value="ECO:0007669"/>
    <property type="project" value="InterPro"/>
</dbReference>
<reference evidence="1" key="1">
    <citation type="submission" date="2018-05" db="EMBL/GenBank/DDBJ databases">
        <authorList>
            <person name="Lanie J.A."/>
            <person name="Ng W.-L."/>
            <person name="Kazmierczak K.M."/>
            <person name="Andrzejewski T.M."/>
            <person name="Davidsen T.M."/>
            <person name="Wayne K.J."/>
            <person name="Tettelin H."/>
            <person name="Glass J.I."/>
            <person name="Rusch D."/>
            <person name="Podicherti R."/>
            <person name="Tsui H.-C.T."/>
            <person name="Winkler M.E."/>
        </authorList>
    </citation>
    <scope>NUCLEOTIDE SEQUENCE</scope>
</reference>